<dbReference type="Pfam" id="PF09339">
    <property type="entry name" value="HTH_IclR"/>
    <property type="match status" value="1"/>
</dbReference>
<dbReference type="PANTHER" id="PTHR30136">
    <property type="entry name" value="HELIX-TURN-HELIX TRANSCRIPTIONAL REGULATOR, ICLR FAMILY"/>
    <property type="match status" value="1"/>
</dbReference>
<evidence type="ECO:0000313" key="7">
    <source>
        <dbReference type="Proteomes" id="UP000321685"/>
    </source>
</evidence>
<dbReference type="InterPro" id="IPR050707">
    <property type="entry name" value="HTH_MetabolicPath_Reg"/>
</dbReference>
<sequence>MTSGPLGRGRPPAPIDGAMRLVEGVARLGTGVTAKELAAFVGMPPATCYRLLNTLTASEFLVRVDDLRGFAIGRKMDEIVTAAVSPFVPSAARDVLEELRGRIRFGVHLMIYLGDTVRVGDQDPDRPLHSEHDLLRHPHASAAGKLLLAHLPDWRQALPHLRQLTEHTIIDPDVLDAELAQVRRTDVAHQRGELTDGIACCATPIRSRGGDVVGALCLAGPAARASVMTEQIGATMEAAKLLSDLIS</sequence>
<dbReference type="SUPFAM" id="SSF55781">
    <property type="entry name" value="GAF domain-like"/>
    <property type="match status" value="1"/>
</dbReference>
<dbReference type="Pfam" id="PF01614">
    <property type="entry name" value="IclR_C"/>
    <property type="match status" value="1"/>
</dbReference>
<evidence type="ECO:0000256" key="2">
    <source>
        <dbReference type="ARBA" id="ARBA00023125"/>
    </source>
</evidence>
<dbReference type="Gene3D" id="3.30.450.40">
    <property type="match status" value="1"/>
</dbReference>
<dbReference type="GO" id="GO:0003700">
    <property type="term" value="F:DNA-binding transcription factor activity"/>
    <property type="evidence" value="ECO:0007669"/>
    <property type="project" value="TreeGrafter"/>
</dbReference>
<dbReference type="GO" id="GO:0045892">
    <property type="term" value="P:negative regulation of DNA-templated transcription"/>
    <property type="evidence" value="ECO:0007669"/>
    <property type="project" value="TreeGrafter"/>
</dbReference>
<dbReference type="InterPro" id="IPR005471">
    <property type="entry name" value="Tscrpt_reg_IclR_N"/>
</dbReference>
<dbReference type="PROSITE" id="PS51078">
    <property type="entry name" value="ICLR_ED"/>
    <property type="match status" value="1"/>
</dbReference>
<protein>
    <submittedName>
        <fullName evidence="6">IclR family transcriptional regulator</fullName>
    </submittedName>
</protein>
<dbReference type="GO" id="GO:0003677">
    <property type="term" value="F:DNA binding"/>
    <property type="evidence" value="ECO:0007669"/>
    <property type="project" value="UniProtKB-KW"/>
</dbReference>
<proteinExistence type="predicted"/>
<reference evidence="6 7" key="1">
    <citation type="submission" date="2019-07" db="EMBL/GenBank/DDBJ databases">
        <title>Whole genome shotgun sequence of Pseudonocardia sulfidoxydans NBRC 16205.</title>
        <authorList>
            <person name="Hosoyama A."/>
            <person name="Uohara A."/>
            <person name="Ohji S."/>
            <person name="Ichikawa N."/>
        </authorList>
    </citation>
    <scope>NUCLEOTIDE SEQUENCE [LARGE SCALE GENOMIC DNA]</scope>
    <source>
        <strain evidence="6 7">NBRC 16205</strain>
    </source>
</reference>
<evidence type="ECO:0000259" key="4">
    <source>
        <dbReference type="PROSITE" id="PS51077"/>
    </source>
</evidence>
<keyword evidence="7" id="KW-1185">Reference proteome</keyword>
<evidence type="ECO:0000259" key="5">
    <source>
        <dbReference type="PROSITE" id="PS51078"/>
    </source>
</evidence>
<comment type="caution">
    <text evidence="6">The sequence shown here is derived from an EMBL/GenBank/DDBJ whole genome shotgun (WGS) entry which is preliminary data.</text>
</comment>
<name>A0A511DF92_9PSEU</name>
<dbReference type="OrthoDB" id="5242615at2"/>
<keyword evidence="2" id="KW-0238">DNA-binding</keyword>
<keyword evidence="3" id="KW-0804">Transcription</keyword>
<dbReference type="EMBL" id="BJVJ01000019">
    <property type="protein sequence ID" value="GEL23451.1"/>
    <property type="molecule type" value="Genomic_DNA"/>
</dbReference>
<dbReference type="AlphaFoldDB" id="A0A511DF92"/>
<dbReference type="InterPro" id="IPR036388">
    <property type="entry name" value="WH-like_DNA-bd_sf"/>
</dbReference>
<evidence type="ECO:0000256" key="3">
    <source>
        <dbReference type="ARBA" id="ARBA00023163"/>
    </source>
</evidence>
<dbReference type="InterPro" id="IPR029016">
    <property type="entry name" value="GAF-like_dom_sf"/>
</dbReference>
<feature type="domain" description="HTH iclR-type" evidence="4">
    <location>
        <begin position="12"/>
        <end position="74"/>
    </location>
</feature>
<organism evidence="6 7">
    <name type="scientific">Pseudonocardia sulfidoxydans NBRC 16205</name>
    <dbReference type="NCBI Taxonomy" id="1223511"/>
    <lineage>
        <taxon>Bacteria</taxon>
        <taxon>Bacillati</taxon>
        <taxon>Actinomycetota</taxon>
        <taxon>Actinomycetes</taxon>
        <taxon>Pseudonocardiales</taxon>
        <taxon>Pseudonocardiaceae</taxon>
        <taxon>Pseudonocardia</taxon>
    </lineage>
</organism>
<accession>A0A511DF92</accession>
<dbReference type="Proteomes" id="UP000321685">
    <property type="component" value="Unassembled WGS sequence"/>
</dbReference>
<gene>
    <name evidence="6" type="ORF">PSU4_24050</name>
</gene>
<dbReference type="PANTHER" id="PTHR30136:SF24">
    <property type="entry name" value="HTH-TYPE TRANSCRIPTIONAL REPRESSOR ALLR"/>
    <property type="match status" value="1"/>
</dbReference>
<keyword evidence="1" id="KW-0805">Transcription regulation</keyword>
<evidence type="ECO:0000256" key="1">
    <source>
        <dbReference type="ARBA" id="ARBA00023015"/>
    </source>
</evidence>
<dbReference type="PROSITE" id="PS51077">
    <property type="entry name" value="HTH_ICLR"/>
    <property type="match status" value="1"/>
</dbReference>
<dbReference type="SUPFAM" id="SSF46785">
    <property type="entry name" value="Winged helix' DNA-binding domain"/>
    <property type="match status" value="1"/>
</dbReference>
<dbReference type="RefSeq" id="WP_147106574.1">
    <property type="nucleotide sequence ID" value="NZ_BJVJ01000019.1"/>
</dbReference>
<evidence type="ECO:0000313" key="6">
    <source>
        <dbReference type="EMBL" id="GEL23451.1"/>
    </source>
</evidence>
<feature type="domain" description="IclR-ED" evidence="5">
    <location>
        <begin position="75"/>
        <end position="247"/>
    </location>
</feature>
<dbReference type="Gene3D" id="1.10.10.10">
    <property type="entry name" value="Winged helix-like DNA-binding domain superfamily/Winged helix DNA-binding domain"/>
    <property type="match status" value="1"/>
</dbReference>
<dbReference type="InterPro" id="IPR036390">
    <property type="entry name" value="WH_DNA-bd_sf"/>
</dbReference>
<dbReference type="InterPro" id="IPR014757">
    <property type="entry name" value="Tscrpt_reg_IclR_C"/>
</dbReference>